<dbReference type="SMART" id="SM00347">
    <property type="entry name" value="HTH_MARR"/>
    <property type="match status" value="1"/>
</dbReference>
<sequence>MNPDSDIRHALWQLAFQFKVSTKRAIRDYGLPLNGMHVRTLHLIRSQPDCTANQLATITGRDKAQITRLLKELEAMALITRTPHPGDRRSQIVALSDTGRELMARTVEAEKAVEKRLLKGMSKEEVSTFVSLAHKMLENLREA</sequence>
<gene>
    <name evidence="5" type="ORF">A11A3_01220</name>
</gene>
<dbReference type="GO" id="GO:0003700">
    <property type="term" value="F:DNA-binding transcription factor activity"/>
    <property type="evidence" value="ECO:0007669"/>
    <property type="project" value="InterPro"/>
</dbReference>
<evidence type="ECO:0000256" key="2">
    <source>
        <dbReference type="ARBA" id="ARBA00023125"/>
    </source>
</evidence>
<accession>L0WIS5</accession>
<organism evidence="5 6">
    <name type="scientific">Alcanivorax hongdengensis A-11-3</name>
    <dbReference type="NCBI Taxonomy" id="1177179"/>
    <lineage>
        <taxon>Bacteria</taxon>
        <taxon>Pseudomonadati</taxon>
        <taxon>Pseudomonadota</taxon>
        <taxon>Gammaproteobacteria</taxon>
        <taxon>Oceanospirillales</taxon>
        <taxon>Alcanivoracaceae</taxon>
        <taxon>Alcanivorax</taxon>
    </lineage>
</organism>
<reference evidence="5 6" key="1">
    <citation type="journal article" date="2012" name="J. Bacteriol.">
        <title>Genome Sequence of the Alkane-Degrading Bacterium Alcanivorax hongdengensis Type Strain A-11-3.</title>
        <authorList>
            <person name="Lai Q."/>
            <person name="Shao Z."/>
        </authorList>
    </citation>
    <scope>NUCLEOTIDE SEQUENCE [LARGE SCALE GENOMIC DNA]</scope>
    <source>
        <strain evidence="5 6">A-11-3</strain>
    </source>
</reference>
<dbReference type="PRINTS" id="PR00598">
    <property type="entry name" value="HTHMARR"/>
</dbReference>
<protein>
    <submittedName>
        <fullName evidence="5">MarR family transcriptional regulator</fullName>
    </submittedName>
</protein>
<keyword evidence="1" id="KW-0805">Transcription regulation</keyword>
<dbReference type="InterPro" id="IPR036390">
    <property type="entry name" value="WH_DNA-bd_sf"/>
</dbReference>
<feature type="domain" description="HTH marR-type" evidence="4">
    <location>
        <begin position="4"/>
        <end position="138"/>
    </location>
</feature>
<dbReference type="Pfam" id="PF12802">
    <property type="entry name" value="MarR_2"/>
    <property type="match status" value="1"/>
</dbReference>
<dbReference type="RefSeq" id="WP_008927435.1">
    <property type="nucleotide sequence ID" value="NZ_AMRJ01000001.1"/>
</dbReference>
<dbReference type="eggNOG" id="COG1846">
    <property type="taxonomic scope" value="Bacteria"/>
</dbReference>
<dbReference type="Gene3D" id="1.10.10.10">
    <property type="entry name" value="Winged helix-like DNA-binding domain superfamily/Winged helix DNA-binding domain"/>
    <property type="match status" value="1"/>
</dbReference>
<dbReference type="PATRIC" id="fig|1177179.3.peg.237"/>
<dbReference type="PANTHER" id="PTHR42756">
    <property type="entry name" value="TRANSCRIPTIONAL REGULATOR, MARR"/>
    <property type="match status" value="1"/>
</dbReference>
<dbReference type="InterPro" id="IPR036388">
    <property type="entry name" value="WH-like_DNA-bd_sf"/>
</dbReference>
<proteinExistence type="predicted"/>
<dbReference type="GO" id="GO:0003677">
    <property type="term" value="F:DNA binding"/>
    <property type="evidence" value="ECO:0007669"/>
    <property type="project" value="UniProtKB-KW"/>
</dbReference>
<name>L0WIS5_9GAMM</name>
<evidence type="ECO:0000313" key="6">
    <source>
        <dbReference type="Proteomes" id="UP000010164"/>
    </source>
</evidence>
<dbReference type="InterPro" id="IPR000835">
    <property type="entry name" value="HTH_MarR-typ"/>
</dbReference>
<evidence type="ECO:0000256" key="1">
    <source>
        <dbReference type="ARBA" id="ARBA00023015"/>
    </source>
</evidence>
<evidence type="ECO:0000313" key="5">
    <source>
        <dbReference type="EMBL" id="EKF76072.1"/>
    </source>
</evidence>
<keyword evidence="3" id="KW-0804">Transcription</keyword>
<dbReference type="PROSITE" id="PS50995">
    <property type="entry name" value="HTH_MARR_2"/>
    <property type="match status" value="1"/>
</dbReference>
<dbReference type="EMBL" id="AMRJ01000001">
    <property type="protein sequence ID" value="EKF76072.1"/>
    <property type="molecule type" value="Genomic_DNA"/>
</dbReference>
<keyword evidence="6" id="KW-1185">Reference proteome</keyword>
<dbReference type="SUPFAM" id="SSF46785">
    <property type="entry name" value="Winged helix' DNA-binding domain"/>
    <property type="match status" value="1"/>
</dbReference>
<dbReference type="Proteomes" id="UP000010164">
    <property type="component" value="Unassembled WGS sequence"/>
</dbReference>
<evidence type="ECO:0000256" key="3">
    <source>
        <dbReference type="ARBA" id="ARBA00023163"/>
    </source>
</evidence>
<dbReference type="PANTHER" id="PTHR42756:SF1">
    <property type="entry name" value="TRANSCRIPTIONAL REPRESSOR OF EMRAB OPERON"/>
    <property type="match status" value="1"/>
</dbReference>
<evidence type="ECO:0000259" key="4">
    <source>
        <dbReference type="PROSITE" id="PS50995"/>
    </source>
</evidence>
<keyword evidence="2" id="KW-0238">DNA-binding</keyword>
<dbReference type="OrthoDB" id="6196575at2"/>
<comment type="caution">
    <text evidence="5">The sequence shown here is derived from an EMBL/GenBank/DDBJ whole genome shotgun (WGS) entry which is preliminary data.</text>
</comment>
<dbReference type="AlphaFoldDB" id="L0WIS5"/>